<reference evidence="3" key="1">
    <citation type="journal article" date="2019" name="Int. J. Syst. Evol. Microbiol.">
        <title>The Global Catalogue of Microorganisms (GCM) 10K type strain sequencing project: providing services to taxonomists for standard genome sequencing and annotation.</title>
        <authorList>
            <consortium name="The Broad Institute Genomics Platform"/>
            <consortium name="The Broad Institute Genome Sequencing Center for Infectious Disease"/>
            <person name="Wu L."/>
            <person name="Ma J."/>
        </authorList>
    </citation>
    <scope>NUCLEOTIDE SEQUENCE [LARGE SCALE GENOMIC DNA]</scope>
    <source>
        <strain evidence="3">CCUG 60742</strain>
    </source>
</reference>
<sequence length="161" mass="18497">MKRFSLIILFISLFVGARAQSISFFDLTNLTNLSDGQAHTYLTLGNVFKHQYLEEKDGKKIEHFRSISPKVKLQSITIGENTKLSNGTVLRTVTYDTTDPQHIVNLIAQARRSKLVLKFQGQDQYNNIYKFDNEFYFITMTISTTENKGQVVINQKEFAGY</sequence>
<feature type="signal peptide" evidence="1">
    <location>
        <begin position="1"/>
        <end position="19"/>
    </location>
</feature>
<name>A0ABW2ZAG1_9SPHI</name>
<evidence type="ECO:0000313" key="2">
    <source>
        <dbReference type="EMBL" id="MFD0763693.1"/>
    </source>
</evidence>
<comment type="caution">
    <text evidence="2">The sequence shown here is derived from an EMBL/GenBank/DDBJ whole genome shotgun (WGS) entry which is preliminary data.</text>
</comment>
<proteinExistence type="predicted"/>
<gene>
    <name evidence="2" type="ORF">ACFQZI_02425</name>
</gene>
<accession>A0ABW2ZAG1</accession>
<dbReference type="EMBL" id="JBHTIA010000003">
    <property type="protein sequence ID" value="MFD0763693.1"/>
    <property type="molecule type" value="Genomic_DNA"/>
</dbReference>
<feature type="chain" id="PRO_5046479223" description="DUF4251 domain-containing protein" evidence="1">
    <location>
        <begin position="20"/>
        <end position="161"/>
    </location>
</feature>
<evidence type="ECO:0000256" key="1">
    <source>
        <dbReference type="SAM" id="SignalP"/>
    </source>
</evidence>
<dbReference type="Proteomes" id="UP001597073">
    <property type="component" value="Unassembled WGS sequence"/>
</dbReference>
<keyword evidence="3" id="KW-1185">Reference proteome</keyword>
<keyword evidence="1" id="KW-0732">Signal</keyword>
<evidence type="ECO:0000313" key="3">
    <source>
        <dbReference type="Proteomes" id="UP001597073"/>
    </source>
</evidence>
<evidence type="ECO:0008006" key="4">
    <source>
        <dbReference type="Google" id="ProtNLM"/>
    </source>
</evidence>
<organism evidence="2 3">
    <name type="scientific">Mucilaginibacter lutimaris</name>
    <dbReference type="NCBI Taxonomy" id="931629"/>
    <lineage>
        <taxon>Bacteria</taxon>
        <taxon>Pseudomonadati</taxon>
        <taxon>Bacteroidota</taxon>
        <taxon>Sphingobacteriia</taxon>
        <taxon>Sphingobacteriales</taxon>
        <taxon>Sphingobacteriaceae</taxon>
        <taxon>Mucilaginibacter</taxon>
    </lineage>
</organism>
<dbReference type="RefSeq" id="WP_377138016.1">
    <property type="nucleotide sequence ID" value="NZ_JBHTIA010000003.1"/>
</dbReference>
<protein>
    <recommendedName>
        <fullName evidence="4">DUF4251 domain-containing protein</fullName>
    </recommendedName>
</protein>